<dbReference type="AlphaFoldDB" id="F8PV31"/>
<protein>
    <submittedName>
        <fullName evidence="2">Uncharacterized protein</fullName>
    </submittedName>
</protein>
<dbReference type="Proteomes" id="UP000008063">
    <property type="component" value="Unassembled WGS sequence"/>
</dbReference>
<reference evidence="3" key="1">
    <citation type="journal article" date="2011" name="Science">
        <title>The plant cell wall-decomposing machinery underlies the functional diversity of forest fungi.</title>
        <authorList>
            <person name="Eastwood D.C."/>
            <person name="Floudas D."/>
            <person name="Binder M."/>
            <person name="Majcherczyk A."/>
            <person name="Schneider P."/>
            <person name="Aerts A."/>
            <person name="Asiegbu F.O."/>
            <person name="Baker S.E."/>
            <person name="Barry K."/>
            <person name="Bendiksby M."/>
            <person name="Blumentritt M."/>
            <person name="Coutinho P.M."/>
            <person name="Cullen D."/>
            <person name="de Vries R.P."/>
            <person name="Gathman A."/>
            <person name="Goodell B."/>
            <person name="Henrissat B."/>
            <person name="Ihrmark K."/>
            <person name="Kauserud H."/>
            <person name="Kohler A."/>
            <person name="LaButti K."/>
            <person name="Lapidus A."/>
            <person name="Lavin J.L."/>
            <person name="Lee Y.-H."/>
            <person name="Lindquist E."/>
            <person name="Lilly W."/>
            <person name="Lucas S."/>
            <person name="Morin E."/>
            <person name="Murat C."/>
            <person name="Oguiza J.A."/>
            <person name="Park J."/>
            <person name="Pisabarro A.G."/>
            <person name="Riley R."/>
            <person name="Rosling A."/>
            <person name="Salamov A."/>
            <person name="Schmidt O."/>
            <person name="Schmutz J."/>
            <person name="Skrede I."/>
            <person name="Stenlid J."/>
            <person name="Wiebenga A."/>
            <person name="Xie X."/>
            <person name="Kuees U."/>
            <person name="Hibbett D.S."/>
            <person name="Hoffmeister D."/>
            <person name="Hoegberg N."/>
            <person name="Martin F."/>
            <person name="Grigoriev I.V."/>
            <person name="Watkinson S.C."/>
        </authorList>
    </citation>
    <scope>NUCLEOTIDE SEQUENCE [LARGE SCALE GENOMIC DNA]</scope>
    <source>
        <strain evidence="3">strain S7.3</strain>
    </source>
</reference>
<organism evidence="3">
    <name type="scientific">Serpula lacrymans var. lacrymans (strain S7.3)</name>
    <name type="common">Dry rot fungus</name>
    <dbReference type="NCBI Taxonomy" id="936435"/>
    <lineage>
        <taxon>Eukaryota</taxon>
        <taxon>Fungi</taxon>
        <taxon>Dikarya</taxon>
        <taxon>Basidiomycota</taxon>
        <taxon>Agaricomycotina</taxon>
        <taxon>Agaricomycetes</taxon>
        <taxon>Agaricomycetidae</taxon>
        <taxon>Boletales</taxon>
        <taxon>Coniophorineae</taxon>
        <taxon>Serpulaceae</taxon>
        <taxon>Serpula</taxon>
    </lineage>
</organism>
<feature type="compositionally biased region" description="Polar residues" evidence="1">
    <location>
        <begin position="225"/>
        <end position="252"/>
    </location>
</feature>
<evidence type="ECO:0000256" key="1">
    <source>
        <dbReference type="SAM" id="MobiDB-lite"/>
    </source>
</evidence>
<dbReference type="OrthoDB" id="3364736at2759"/>
<gene>
    <name evidence="2" type="ORF">SERLA73DRAFT_72850</name>
</gene>
<proteinExistence type="predicted"/>
<evidence type="ECO:0000313" key="3">
    <source>
        <dbReference type="Proteomes" id="UP000008063"/>
    </source>
</evidence>
<dbReference type="InParanoid" id="F8PV31"/>
<feature type="compositionally biased region" description="Low complexity" evidence="1">
    <location>
        <begin position="253"/>
        <end position="267"/>
    </location>
</feature>
<dbReference type="OMA" id="HFTNPTI"/>
<evidence type="ECO:0000313" key="2">
    <source>
        <dbReference type="EMBL" id="EGO00111.1"/>
    </source>
</evidence>
<sequence length="401" mass="44394">MSHFTTVTATYILVKYSRSYPSSAPSSQAQTSSDVDWQHFVNPVIKLYLDVKKSSTGELVSVRLRIAWFMDDRTEDVDRREVVFEDLELLSFSSLSPPNPQAAQIEQGLPLKAVYRDSVVVYALFLKVYRRFQITFLSPTAALQFIDAIRTVCPCKANPSTQTPVRNQTMHTDLSRPRTSTGLMSQTNTLIRTQTSHSAAPIPKRARLTYDGAFSRPSNPGRLNLETSTDLHVPSFTTSTPSRQMLPNNDNTSQISSSSVTLSSSSSREMINPDCGKALSLTRDLSHPTKDKSGVTAPFDSNRNSLPDSSQPSYASRNDSDMMPPPPLPSSAPRPVEVTGPQVPDAFTSEFLASLRETPALYDLPQAELEDLVGHVIREEGFAKLLDALDSMWKVKGFLDR</sequence>
<keyword evidence="3" id="KW-1185">Reference proteome</keyword>
<feature type="region of interest" description="Disordered" evidence="1">
    <location>
        <begin position="211"/>
        <end position="339"/>
    </location>
</feature>
<feature type="region of interest" description="Disordered" evidence="1">
    <location>
        <begin position="161"/>
        <end position="181"/>
    </location>
</feature>
<name>F8PV31_SERL3</name>
<accession>F8PV31</accession>
<dbReference type="HOGENOM" id="CLU_042827_0_0_1"/>
<dbReference type="EMBL" id="GL945479">
    <property type="protein sequence ID" value="EGO00111.1"/>
    <property type="molecule type" value="Genomic_DNA"/>
</dbReference>
<feature type="compositionally biased region" description="Pro residues" evidence="1">
    <location>
        <begin position="323"/>
        <end position="332"/>
    </location>
</feature>
<feature type="compositionally biased region" description="Polar residues" evidence="1">
    <location>
        <begin position="299"/>
        <end position="317"/>
    </location>
</feature>
<feature type="compositionally biased region" description="Basic and acidic residues" evidence="1">
    <location>
        <begin position="284"/>
        <end position="293"/>
    </location>
</feature>